<dbReference type="GO" id="GO:0005840">
    <property type="term" value="C:ribosome"/>
    <property type="evidence" value="ECO:0007669"/>
    <property type="project" value="UniProtKB-KW"/>
</dbReference>
<dbReference type="SUPFAM" id="SSF55315">
    <property type="entry name" value="L30e-like"/>
    <property type="match status" value="1"/>
</dbReference>
<dbReference type="GO" id="GO:0003723">
    <property type="term" value="F:RNA binding"/>
    <property type="evidence" value="ECO:0007669"/>
    <property type="project" value="InterPro"/>
</dbReference>
<dbReference type="Proteomes" id="UP000009131">
    <property type="component" value="Unassembled WGS sequence"/>
</dbReference>
<dbReference type="InterPro" id="IPR029064">
    <property type="entry name" value="Ribosomal_eL30-like_sf"/>
</dbReference>
<comment type="caution">
    <text evidence="6">The sequence shown here is derived from an EMBL/GenBank/DDBJ whole genome shotgun (WGS) entry which is preliminary data.</text>
</comment>
<dbReference type="InParanoid" id="G7DX90"/>
<feature type="region of interest" description="Disordered" evidence="4">
    <location>
        <begin position="160"/>
        <end position="181"/>
    </location>
</feature>
<feature type="compositionally biased region" description="Polar residues" evidence="4">
    <location>
        <begin position="171"/>
        <end position="180"/>
    </location>
</feature>
<dbReference type="PRINTS" id="PR00882">
    <property type="entry name" value="RIBOSOMALL7A"/>
</dbReference>
<keyword evidence="3" id="KW-0687">Ribonucleoprotein</keyword>
<evidence type="ECO:0000313" key="7">
    <source>
        <dbReference type="Proteomes" id="UP000009131"/>
    </source>
</evidence>
<comment type="similarity">
    <text evidence="1">Belongs to the eukaryotic ribosomal protein eL8 family.</text>
</comment>
<evidence type="ECO:0000256" key="1">
    <source>
        <dbReference type="ARBA" id="ARBA00007337"/>
    </source>
</evidence>
<dbReference type="InterPro" id="IPR004038">
    <property type="entry name" value="Ribosomal_eL8/eL30/eS12/Gad45"/>
</dbReference>
<dbReference type="PANTHER" id="PTHR23105">
    <property type="entry name" value="RIBOSOMAL PROTEIN L7AE FAMILY MEMBER"/>
    <property type="match status" value="1"/>
</dbReference>
<dbReference type="FunFam" id="3.30.1330.30:FF:000003">
    <property type="entry name" value="60S ribosomal protein L7a"/>
    <property type="match status" value="1"/>
</dbReference>
<proteinExistence type="inferred from homology"/>
<evidence type="ECO:0000256" key="2">
    <source>
        <dbReference type="ARBA" id="ARBA00022980"/>
    </source>
</evidence>
<dbReference type="GO" id="GO:0042254">
    <property type="term" value="P:ribosome biogenesis"/>
    <property type="evidence" value="ECO:0007669"/>
    <property type="project" value="InterPro"/>
</dbReference>
<gene>
    <name evidence="6" type="primary">Mo01855</name>
    <name evidence="6" type="ORF">E5Q_01855</name>
</gene>
<evidence type="ECO:0000313" key="6">
    <source>
        <dbReference type="EMBL" id="GAA95200.1"/>
    </source>
</evidence>
<dbReference type="AlphaFoldDB" id="G7DX90"/>
<evidence type="ECO:0000259" key="5">
    <source>
        <dbReference type="Pfam" id="PF01248"/>
    </source>
</evidence>
<dbReference type="InterPro" id="IPR004037">
    <property type="entry name" value="Ribosomal_eL8-like_CS"/>
</dbReference>
<dbReference type="InterPro" id="IPR001921">
    <property type="entry name" value="Ribosomal_eL8_euk"/>
</dbReference>
<dbReference type="EMBL" id="BABT02000059">
    <property type="protein sequence ID" value="GAA95200.1"/>
    <property type="molecule type" value="Genomic_DNA"/>
</dbReference>
<organism evidence="6 7">
    <name type="scientific">Mixia osmundae (strain CBS 9802 / IAM 14324 / JCM 22182 / KY 12970)</name>
    <dbReference type="NCBI Taxonomy" id="764103"/>
    <lineage>
        <taxon>Eukaryota</taxon>
        <taxon>Fungi</taxon>
        <taxon>Dikarya</taxon>
        <taxon>Basidiomycota</taxon>
        <taxon>Pucciniomycotina</taxon>
        <taxon>Mixiomycetes</taxon>
        <taxon>Mixiales</taxon>
        <taxon>Mixiaceae</taxon>
        <taxon>Mixia</taxon>
    </lineage>
</organism>
<protein>
    <recommendedName>
        <fullName evidence="5">Ribosomal protein eL8/eL30/eS12/Gadd45 domain-containing protein</fullName>
    </recommendedName>
</protein>
<dbReference type="eggNOG" id="KOG3166">
    <property type="taxonomic scope" value="Eukaryota"/>
</dbReference>
<dbReference type="PROSITE" id="PS01082">
    <property type="entry name" value="RIBOSOMAL_L7AE"/>
    <property type="match status" value="1"/>
</dbReference>
<keyword evidence="7" id="KW-1185">Reference proteome</keyword>
<reference evidence="6 7" key="2">
    <citation type="journal article" date="2012" name="Open Biol.">
        <title>Characteristics of nucleosomes and linker DNA regions on the genome of the basidiomycete Mixia osmundae revealed by mono- and dinucleosome mapping.</title>
        <authorList>
            <person name="Nishida H."/>
            <person name="Kondo S."/>
            <person name="Matsumoto T."/>
            <person name="Suzuki Y."/>
            <person name="Yoshikawa H."/>
            <person name="Taylor T.D."/>
            <person name="Sugiyama J."/>
        </authorList>
    </citation>
    <scope>NUCLEOTIDE SEQUENCE [LARGE SCALE GENOMIC DNA]</scope>
    <source>
        <strain evidence="7">CBS 9802 / IAM 14324 / JCM 22182 / KY 12970</strain>
    </source>
</reference>
<dbReference type="HOGENOM" id="CLU_020811_0_0_1"/>
<sequence>MDWHPIQFVALAQTLVDLFAGRRAEPWKDYEASSSSSRVLPGRRLNREREISLFAGESEHAQPEGRESGSLGRTRLRAMPSVGDGKEHFPLSAYLSDDGRRFFAQAQTIPPRPSSVSLVRRAVFLERDSQMLTMLLCFFFCLRMAHAPFALSMTRSAGLKPAANPAAGKPQTKNAPSATNKLLEKRPRNFGIGQDIQPKRDLTRFVKWPEYVRLQRQRVILSQRLKIPPAIAQFENTLDKNTATQLFRLLNKYRPETKQEKKARLGAIAADVESGKKKDTADGKKPIFVKSGLNHTVALIEAKKAQLVIIANDVDPIELVVFVPALCRKMGIPYVIVKNKARLGQVVHRKTSAVLAISDVKSEDSSELSKLVQAAKANYLDKYEETRKHWGGSKRGNKSIAKLSKRAKASGQSAATVSRTLGAIASCCVELFASESPAGGMQVQVTFDDNSFAFTYSGNWTVPDTSARGFPFANETLNGLALTDLIDGTYHASSTPGDYAVFNYTGSAGSLYTVSGPGQGSYSLTSRGDTTDGNDTAASASIVSAPLGSSESVQIITSSQINNTGTSLVIDGLTFSAIAGAQGSTLTNTTIEDDSALLTYSGSWSSNSDTRFSGNTSTFTSGQGASVTARFNGSTVYAFGDVVDDHGLYGVTLDGGDMGQYDAYNPFLRINRLKFFAAGLNASQHTLVFTNLGSGTFFDLDRIVYTTPSTYYTVTQSPTVGNTTSSAGVPGSTSGSMATSNAVKTTRSVKKAAMLTLVCTVLVLLL</sequence>
<dbReference type="PRINTS" id="PR00881">
    <property type="entry name" value="L7ARS6FAMILY"/>
</dbReference>
<dbReference type="InterPro" id="IPR018492">
    <property type="entry name" value="Ribosomal_eL8/Nhp2"/>
</dbReference>
<dbReference type="Gene3D" id="2.60.120.260">
    <property type="entry name" value="Galactose-binding domain-like"/>
    <property type="match status" value="1"/>
</dbReference>
<name>G7DX90_MIXOS</name>
<dbReference type="Gene3D" id="3.30.1330.30">
    <property type="match status" value="1"/>
</dbReference>
<evidence type="ECO:0000256" key="3">
    <source>
        <dbReference type="ARBA" id="ARBA00023274"/>
    </source>
</evidence>
<feature type="domain" description="Ribosomal protein eL8/eL30/eS12/Gadd45" evidence="5">
    <location>
        <begin position="285"/>
        <end position="367"/>
    </location>
</feature>
<dbReference type="GO" id="GO:1990904">
    <property type="term" value="C:ribonucleoprotein complex"/>
    <property type="evidence" value="ECO:0007669"/>
    <property type="project" value="UniProtKB-KW"/>
</dbReference>
<accession>G7DX90</accession>
<dbReference type="InterPro" id="IPR050257">
    <property type="entry name" value="eL8/uL1-like"/>
</dbReference>
<dbReference type="OrthoDB" id="29563at2759"/>
<evidence type="ECO:0000256" key="4">
    <source>
        <dbReference type="SAM" id="MobiDB-lite"/>
    </source>
</evidence>
<dbReference type="Pfam" id="PF01248">
    <property type="entry name" value="Ribosomal_L7Ae"/>
    <property type="match status" value="1"/>
</dbReference>
<reference evidence="6 7" key="1">
    <citation type="journal article" date="2011" name="J. Gen. Appl. Microbiol.">
        <title>Draft genome sequencing of the enigmatic basidiomycete Mixia osmundae.</title>
        <authorList>
            <person name="Nishida H."/>
            <person name="Nagatsuka Y."/>
            <person name="Sugiyama J."/>
        </authorList>
    </citation>
    <scope>NUCLEOTIDE SEQUENCE [LARGE SCALE GENOMIC DNA]</scope>
    <source>
        <strain evidence="7">CBS 9802 / IAM 14324 / JCM 22182 / KY 12970</strain>
    </source>
</reference>
<keyword evidence="2" id="KW-0689">Ribosomal protein</keyword>
<dbReference type="STRING" id="764103.G7DX90"/>